<evidence type="ECO:0000256" key="2">
    <source>
        <dbReference type="ARBA" id="ARBA00022729"/>
    </source>
</evidence>
<feature type="chain" id="PRO_5011592245" evidence="4">
    <location>
        <begin position="26"/>
        <end position="340"/>
    </location>
</feature>
<dbReference type="Gene3D" id="3.40.190.10">
    <property type="entry name" value="Periplasmic binding protein-like II"/>
    <property type="match status" value="2"/>
</dbReference>
<evidence type="ECO:0000313" key="6">
    <source>
        <dbReference type="Proteomes" id="UP000198654"/>
    </source>
</evidence>
<evidence type="ECO:0000313" key="5">
    <source>
        <dbReference type="EMBL" id="SDM21546.1"/>
    </source>
</evidence>
<dbReference type="GO" id="GO:0030288">
    <property type="term" value="C:outer membrane-bounded periplasmic space"/>
    <property type="evidence" value="ECO:0007669"/>
    <property type="project" value="TreeGrafter"/>
</dbReference>
<dbReference type="PANTHER" id="PTHR30006:SF15">
    <property type="entry name" value="IRON-UTILIZATION PERIPLASMIC PROTEIN"/>
    <property type="match status" value="1"/>
</dbReference>
<sequence length="340" mass="38003">MSVLNKALAASLAAATAFTSVAALAEEEVNVYSYRQPFLIDPFLNEFSAETGIEVNVIFGNQGLTERLKREGRNSPADVMLTVDVGRLQDLVDAGVTQSIEDEVIESNIPEQYFGENNQWVGLTSRARVFYTSVERMEPGEIESYEDLADPRFEGRICSRQGDHPYNIALIASMIAEHGDEFTKQWLEGFKANLARKPQGGDRAQIKAIRDGLCDIALGNSYYYGKMLANEEQRAWAQASRIEFPNQEGRGTHVNISGMALAKHSPNEENAYKLMRFLTEETAQSMYAEINFEYPLNPEVEPSETVASWGEFKADDVPLAEIAALRRRATELVHEVAFNE</sequence>
<evidence type="ECO:0000256" key="3">
    <source>
        <dbReference type="PIRSR" id="PIRSR002825-1"/>
    </source>
</evidence>
<feature type="signal peptide" evidence="4">
    <location>
        <begin position="1"/>
        <end position="25"/>
    </location>
</feature>
<dbReference type="AlphaFoldDB" id="A0A1G9RE75"/>
<keyword evidence="3" id="KW-0408">Iron</keyword>
<dbReference type="InterPro" id="IPR026045">
    <property type="entry name" value="Ferric-bd"/>
</dbReference>
<dbReference type="EMBL" id="FNGI01000014">
    <property type="protein sequence ID" value="SDM21546.1"/>
    <property type="molecule type" value="Genomic_DNA"/>
</dbReference>
<dbReference type="GO" id="GO:0046872">
    <property type="term" value="F:metal ion binding"/>
    <property type="evidence" value="ECO:0007669"/>
    <property type="project" value="UniProtKB-KW"/>
</dbReference>
<feature type="binding site" evidence="3">
    <location>
        <position position="222"/>
    </location>
    <ligand>
        <name>Fe cation</name>
        <dbReference type="ChEBI" id="CHEBI:24875"/>
    </ligand>
</feature>
<accession>A0A1G9RE75</accession>
<protein>
    <submittedName>
        <fullName evidence="5">Iron(III) transport system substrate-binding protein</fullName>
    </submittedName>
</protein>
<keyword evidence="2 4" id="KW-0732">Signal</keyword>
<comment type="similarity">
    <text evidence="1">Belongs to the bacterial solute-binding protein 1 family.</text>
</comment>
<dbReference type="RefSeq" id="WP_089730733.1">
    <property type="nucleotide sequence ID" value="NZ_FNGI01000014.1"/>
</dbReference>
<dbReference type="Proteomes" id="UP000198654">
    <property type="component" value="Unassembled WGS sequence"/>
</dbReference>
<proteinExistence type="inferred from homology"/>
<evidence type="ECO:0000256" key="4">
    <source>
        <dbReference type="SAM" id="SignalP"/>
    </source>
</evidence>
<keyword evidence="6" id="KW-1185">Reference proteome</keyword>
<dbReference type="SUPFAM" id="SSF53850">
    <property type="entry name" value="Periplasmic binding protein-like II"/>
    <property type="match status" value="1"/>
</dbReference>
<dbReference type="InterPro" id="IPR006059">
    <property type="entry name" value="SBP"/>
</dbReference>
<dbReference type="PIRSF" id="PIRSF002825">
    <property type="entry name" value="CfbpA"/>
    <property type="match status" value="1"/>
</dbReference>
<dbReference type="PANTHER" id="PTHR30006">
    <property type="entry name" value="THIAMINE-BINDING PERIPLASMIC PROTEIN-RELATED"/>
    <property type="match status" value="1"/>
</dbReference>
<dbReference type="CDD" id="cd13542">
    <property type="entry name" value="PBP2_FutA1_ilke"/>
    <property type="match status" value="1"/>
</dbReference>
<name>A0A1G9RE75_9GAMM</name>
<organism evidence="5 6">
    <name type="scientific">Modicisalibacter muralis</name>
    <dbReference type="NCBI Taxonomy" id="119000"/>
    <lineage>
        <taxon>Bacteria</taxon>
        <taxon>Pseudomonadati</taxon>
        <taxon>Pseudomonadota</taxon>
        <taxon>Gammaproteobacteria</taxon>
        <taxon>Oceanospirillales</taxon>
        <taxon>Halomonadaceae</taxon>
        <taxon>Modicisalibacter</taxon>
    </lineage>
</organism>
<gene>
    <name evidence="5" type="ORF">SAMN05661010_03682</name>
</gene>
<dbReference type="Pfam" id="PF13416">
    <property type="entry name" value="SBP_bac_8"/>
    <property type="match status" value="1"/>
</dbReference>
<keyword evidence="3" id="KW-0479">Metal-binding</keyword>
<dbReference type="STRING" id="119000.SAMN05661010_03682"/>
<feature type="binding site" evidence="3">
    <location>
        <position position="223"/>
    </location>
    <ligand>
        <name>Fe cation</name>
        <dbReference type="ChEBI" id="CHEBI:24875"/>
    </ligand>
</feature>
<dbReference type="OrthoDB" id="9769567at2"/>
<reference evidence="5 6" key="1">
    <citation type="submission" date="2016-10" db="EMBL/GenBank/DDBJ databases">
        <authorList>
            <person name="de Groot N.N."/>
        </authorList>
    </citation>
    <scope>NUCLEOTIDE SEQUENCE [LARGE SCALE GENOMIC DNA]</scope>
    <source>
        <strain evidence="5 6">DSM 14789</strain>
    </source>
</reference>
<evidence type="ECO:0000256" key="1">
    <source>
        <dbReference type="ARBA" id="ARBA00008520"/>
    </source>
</evidence>